<evidence type="ECO:0000313" key="1">
    <source>
        <dbReference type="EMBL" id="CAL4120276.1"/>
    </source>
</evidence>
<organism evidence="1 2">
    <name type="scientific">Meganyctiphanes norvegica</name>
    <name type="common">Northern krill</name>
    <name type="synonym">Thysanopoda norvegica</name>
    <dbReference type="NCBI Taxonomy" id="48144"/>
    <lineage>
        <taxon>Eukaryota</taxon>
        <taxon>Metazoa</taxon>
        <taxon>Ecdysozoa</taxon>
        <taxon>Arthropoda</taxon>
        <taxon>Crustacea</taxon>
        <taxon>Multicrustacea</taxon>
        <taxon>Malacostraca</taxon>
        <taxon>Eumalacostraca</taxon>
        <taxon>Eucarida</taxon>
        <taxon>Euphausiacea</taxon>
        <taxon>Euphausiidae</taxon>
        <taxon>Meganyctiphanes</taxon>
    </lineage>
</organism>
<proteinExistence type="predicted"/>
<name>A0AAV2RAP4_MEGNR</name>
<sequence length="714" mass="81384">PYDDWAKSIKKVLKDPPFIICKGTEYFLEVIENLQARHEEWCKSMTPPSVQTGISKIVLAMEEDLETNQEKGRVPILLTENKCVKSSSKFTCLLPKDQFSNCPGTTIANPLSYLRRYEEKRKQVELKKDDAFYQNVLNIIQSPSEMNFASSLTEKGIYPDVTVKSEENNIYEDLSKDKTPPIIRTSKQRRCPKTIVLNPLDFLQKCENRNKQKNYEYEAKPTIKSSTSNPCQTNIENAQSTFNLSSNSDSNFLQTMALSEFNPNCNQKSNIFHPRELLNKSNQNEYNMTRSPLLSNQTLAWKSIKQPSFQTSDQPIQFSNKGSLPVSSHGFNVDYKPDLTQNTLPNNLKLSYHNQSSNELSYHNHIFEQTMGDNCMLQPIQNILETKSTLDELCPASKYCQGAERLFPINIRSVLDGGSKRSDKYEIQQPTTTLCPETVPDFSQNYFHHISQQTHSLPSTSLVFSTSNPILKGASDNLTTNNELFINTCQSESNKKVAYYTACTPEISGPPAITFGELILHKRNKSTDDTSSGTLSMQSSQENTYYENNEKASQVHTQPTINFGPIERGIFGHPQQNQQQSYSHSKGMNHLQYPGILAQHVTTKHCNQPHPELPITFLSCNDLQNHSTESKEYENSRMYSPKSIILNQTSQAGTYQPHQNSMHQHHSMQSENNFNLQPMHFIHPYQKTSLQYEANDIAKHSMVQARHSNTECYL</sequence>
<keyword evidence="2" id="KW-1185">Reference proteome</keyword>
<feature type="non-terminal residue" evidence="1">
    <location>
        <position position="1"/>
    </location>
</feature>
<protein>
    <submittedName>
        <fullName evidence="1">Uncharacterized protein</fullName>
    </submittedName>
</protein>
<dbReference type="Proteomes" id="UP001497623">
    <property type="component" value="Unassembled WGS sequence"/>
</dbReference>
<reference evidence="1 2" key="1">
    <citation type="submission" date="2024-05" db="EMBL/GenBank/DDBJ databases">
        <authorList>
            <person name="Wallberg A."/>
        </authorList>
    </citation>
    <scope>NUCLEOTIDE SEQUENCE [LARGE SCALE GENOMIC DNA]</scope>
</reference>
<evidence type="ECO:0000313" key="2">
    <source>
        <dbReference type="Proteomes" id="UP001497623"/>
    </source>
</evidence>
<accession>A0AAV2RAP4</accession>
<gene>
    <name evidence="1" type="ORF">MNOR_LOCUS21976</name>
</gene>
<dbReference type="AlphaFoldDB" id="A0AAV2RAP4"/>
<comment type="caution">
    <text evidence="1">The sequence shown here is derived from an EMBL/GenBank/DDBJ whole genome shotgun (WGS) entry which is preliminary data.</text>
</comment>
<dbReference type="EMBL" id="CAXKWB010018103">
    <property type="protein sequence ID" value="CAL4120276.1"/>
    <property type="molecule type" value="Genomic_DNA"/>
</dbReference>